<protein>
    <submittedName>
        <fullName evidence="2">NAD(P)H-binding protein</fullName>
    </submittedName>
</protein>
<proteinExistence type="predicted"/>
<name>A0A850EPF0_9BACL</name>
<dbReference type="PANTHER" id="PTHR14097">
    <property type="entry name" value="OXIDOREDUCTASE HTATIP2"/>
    <property type="match status" value="1"/>
</dbReference>
<keyword evidence="3" id="KW-1185">Reference proteome</keyword>
<dbReference type="Proteomes" id="UP000564806">
    <property type="component" value="Unassembled WGS sequence"/>
</dbReference>
<dbReference type="PANTHER" id="PTHR14097:SF8">
    <property type="entry name" value="NAD(P)-BINDING DOMAIN-CONTAINING PROTEIN"/>
    <property type="match status" value="1"/>
</dbReference>
<dbReference type="Pfam" id="PF13460">
    <property type="entry name" value="NAD_binding_10"/>
    <property type="match status" value="1"/>
</dbReference>
<accession>A0A850EPF0</accession>
<reference evidence="2" key="1">
    <citation type="submission" date="2020-06" db="EMBL/GenBank/DDBJ databases">
        <title>Paenibacillus sp. nov., isolated from soil.</title>
        <authorList>
            <person name="Seo Y.L."/>
        </authorList>
    </citation>
    <scope>NUCLEOTIDE SEQUENCE [LARGE SCALE GENOMIC DNA]</scope>
    <source>
        <strain evidence="2">JW14</strain>
    </source>
</reference>
<comment type="caution">
    <text evidence="2">The sequence shown here is derived from an EMBL/GenBank/DDBJ whole genome shotgun (WGS) entry which is preliminary data.</text>
</comment>
<sequence length="224" mass="24932">MKVVLYGATGMIGQLALRECLLDPEVEQVVAIVRKSTEKQHPKYQEIVLPDISDLSSVKEKVTGFDACLYLIGVSSTGMSEAEYTRITNEMTIKAAKQLVKLNPNMKIIYVSGMGADSTEQGKEMWARVEGKTENTLLGMPFEAAYMLRPGAILPMHGERSKTTQYRILYNIMKPLNPLLKRMKSVVTSEQLGQVIVHLAKKGTTKEVLERDQLKTLALSIEGK</sequence>
<gene>
    <name evidence="2" type="ORF">HPT30_06090</name>
</gene>
<evidence type="ECO:0000313" key="3">
    <source>
        <dbReference type="Proteomes" id="UP000564806"/>
    </source>
</evidence>
<dbReference type="InterPro" id="IPR016040">
    <property type="entry name" value="NAD(P)-bd_dom"/>
</dbReference>
<dbReference type="SUPFAM" id="SSF51735">
    <property type="entry name" value="NAD(P)-binding Rossmann-fold domains"/>
    <property type="match status" value="1"/>
</dbReference>
<dbReference type="Gene3D" id="3.40.50.720">
    <property type="entry name" value="NAD(P)-binding Rossmann-like Domain"/>
    <property type="match status" value="1"/>
</dbReference>
<dbReference type="InterPro" id="IPR036291">
    <property type="entry name" value="NAD(P)-bd_dom_sf"/>
</dbReference>
<dbReference type="RefSeq" id="WP_175370544.1">
    <property type="nucleotide sequence ID" value="NZ_JABWCS010000195.1"/>
</dbReference>
<evidence type="ECO:0000313" key="2">
    <source>
        <dbReference type="EMBL" id="NUU59921.1"/>
    </source>
</evidence>
<feature type="domain" description="NAD(P)-binding" evidence="1">
    <location>
        <begin position="7"/>
        <end position="123"/>
    </location>
</feature>
<dbReference type="AlphaFoldDB" id="A0A850EPF0"/>
<dbReference type="EMBL" id="JABWCS010000195">
    <property type="protein sequence ID" value="NUU59921.1"/>
    <property type="molecule type" value="Genomic_DNA"/>
</dbReference>
<organism evidence="2 3">
    <name type="scientific">Paenibacillus agri</name>
    <dbReference type="NCBI Taxonomy" id="2744309"/>
    <lineage>
        <taxon>Bacteria</taxon>
        <taxon>Bacillati</taxon>
        <taxon>Bacillota</taxon>
        <taxon>Bacilli</taxon>
        <taxon>Bacillales</taxon>
        <taxon>Paenibacillaceae</taxon>
        <taxon>Paenibacillus</taxon>
    </lineage>
</organism>
<evidence type="ECO:0000259" key="1">
    <source>
        <dbReference type="Pfam" id="PF13460"/>
    </source>
</evidence>